<comment type="function">
    <text evidence="7">Involved in the biosynthesis of the chorismate, which leads to the biosynthesis of aromatic amino acids. Catalyzes the reversible NADPH linked reduction of 3-dehydroshikimate (DHSA) to yield shikimate (SA).</text>
</comment>
<comment type="caution">
    <text evidence="10">The sequence shown here is derived from an EMBL/GenBank/DDBJ whole genome shotgun (WGS) entry which is preliminary data.</text>
</comment>
<dbReference type="InterPro" id="IPR041121">
    <property type="entry name" value="SDH_C"/>
</dbReference>
<comment type="similarity">
    <text evidence="7">Belongs to the shikimate dehydrogenase family.</text>
</comment>
<dbReference type="InterPro" id="IPR046346">
    <property type="entry name" value="Aminoacid_DH-like_N_sf"/>
</dbReference>
<feature type="binding site" evidence="7">
    <location>
        <position position="93"/>
    </location>
    <ligand>
        <name>shikimate</name>
        <dbReference type="ChEBI" id="CHEBI:36208"/>
    </ligand>
</feature>
<dbReference type="GO" id="GO:0009073">
    <property type="term" value="P:aromatic amino acid family biosynthetic process"/>
    <property type="evidence" value="ECO:0007669"/>
    <property type="project" value="UniProtKB-KW"/>
</dbReference>
<feature type="binding site" evidence="7">
    <location>
        <position position="68"/>
    </location>
    <ligand>
        <name>shikimate</name>
        <dbReference type="ChEBI" id="CHEBI:36208"/>
    </ligand>
</feature>
<keyword evidence="4 7" id="KW-0521">NADP</keyword>
<dbReference type="Proteomes" id="UP000186868">
    <property type="component" value="Unassembled WGS sequence"/>
</dbReference>
<feature type="domain" description="Shikimate dehydrogenase substrate binding N-terminal" evidence="8">
    <location>
        <begin position="13"/>
        <end position="95"/>
    </location>
</feature>
<dbReference type="PANTHER" id="PTHR21089:SF1">
    <property type="entry name" value="BIFUNCTIONAL 3-DEHYDROQUINATE DEHYDRATASE_SHIKIMATE DEHYDROGENASE, CHLOROPLASTIC"/>
    <property type="match status" value="1"/>
</dbReference>
<dbReference type="STRING" id="1921803.NIES593_00865"/>
<dbReference type="Pfam" id="PF08501">
    <property type="entry name" value="Shikimate_dh_N"/>
    <property type="match status" value="1"/>
</dbReference>
<evidence type="ECO:0000256" key="1">
    <source>
        <dbReference type="ARBA" id="ARBA00004871"/>
    </source>
</evidence>
<dbReference type="GO" id="GO:0004764">
    <property type="term" value="F:shikimate 3-dehydrogenase (NADP+) activity"/>
    <property type="evidence" value="ECO:0007669"/>
    <property type="project" value="UniProtKB-UniRule"/>
</dbReference>
<proteinExistence type="inferred from homology"/>
<dbReference type="GO" id="GO:0050661">
    <property type="term" value="F:NADP binding"/>
    <property type="evidence" value="ECO:0007669"/>
    <property type="project" value="InterPro"/>
</dbReference>
<dbReference type="EC" id="1.1.1.25" evidence="2 7"/>
<dbReference type="PANTHER" id="PTHR21089">
    <property type="entry name" value="SHIKIMATE DEHYDROGENASE"/>
    <property type="match status" value="1"/>
</dbReference>
<dbReference type="InterPro" id="IPR036291">
    <property type="entry name" value="NAD(P)-bd_dom_sf"/>
</dbReference>
<evidence type="ECO:0000259" key="8">
    <source>
        <dbReference type="Pfam" id="PF08501"/>
    </source>
</evidence>
<evidence type="ECO:0000313" key="11">
    <source>
        <dbReference type="Proteomes" id="UP000186868"/>
    </source>
</evidence>
<protein>
    <recommendedName>
        <fullName evidence="2 7">Shikimate dehydrogenase (NADP(+))</fullName>
        <shortName evidence="7">SDH</shortName>
        <ecNumber evidence="2 7">1.1.1.25</ecNumber>
    </recommendedName>
</protein>
<dbReference type="EMBL" id="MRCB01000001">
    <property type="protein sequence ID" value="OKH26642.1"/>
    <property type="molecule type" value="Genomic_DNA"/>
</dbReference>
<dbReference type="GO" id="GO:0009423">
    <property type="term" value="P:chorismate biosynthetic process"/>
    <property type="evidence" value="ECO:0007669"/>
    <property type="project" value="UniProtKB-UniRule"/>
</dbReference>
<dbReference type="NCBIfam" id="NF001314">
    <property type="entry name" value="PRK00258.2-2"/>
    <property type="match status" value="1"/>
</dbReference>
<dbReference type="UniPathway" id="UPA00053">
    <property type="reaction ID" value="UER00087"/>
</dbReference>
<dbReference type="GO" id="GO:0008652">
    <property type="term" value="P:amino acid biosynthetic process"/>
    <property type="evidence" value="ECO:0007669"/>
    <property type="project" value="UniProtKB-KW"/>
</dbReference>
<comment type="caution">
    <text evidence="7">Lacks conserved residue(s) required for the propagation of feature annotation.</text>
</comment>
<dbReference type="Gene3D" id="3.40.50.10860">
    <property type="entry name" value="Leucine Dehydrogenase, chain A, domain 1"/>
    <property type="match status" value="1"/>
</dbReference>
<dbReference type="SUPFAM" id="SSF53223">
    <property type="entry name" value="Aminoacid dehydrogenase-like, N-terminal domain"/>
    <property type="match status" value="1"/>
</dbReference>
<feature type="binding site" evidence="7">
    <location>
        <position position="260"/>
    </location>
    <ligand>
        <name>shikimate</name>
        <dbReference type="ChEBI" id="CHEBI:36208"/>
    </ligand>
</feature>
<organism evidence="10 11">
    <name type="scientific">Hydrococcus rivularis NIES-593</name>
    <dbReference type="NCBI Taxonomy" id="1921803"/>
    <lineage>
        <taxon>Bacteria</taxon>
        <taxon>Bacillati</taxon>
        <taxon>Cyanobacteriota</taxon>
        <taxon>Cyanophyceae</taxon>
        <taxon>Pleurocapsales</taxon>
        <taxon>Hydrococcaceae</taxon>
        <taxon>Hydrococcus</taxon>
    </lineage>
</organism>
<dbReference type="OrthoDB" id="9792692at2"/>
<dbReference type="CDD" id="cd01065">
    <property type="entry name" value="NAD_bind_Shikimate_DH"/>
    <property type="match status" value="1"/>
</dbReference>
<evidence type="ECO:0000256" key="7">
    <source>
        <dbReference type="HAMAP-Rule" id="MF_00222"/>
    </source>
</evidence>
<comment type="pathway">
    <text evidence="1 7">Metabolic intermediate biosynthesis; chorismate biosynthesis; chorismate from D-erythrose 4-phosphate and phosphoenolpyruvate: step 4/7.</text>
</comment>
<feature type="active site" description="Proton acceptor" evidence="7">
    <location>
        <position position="72"/>
    </location>
</feature>
<feature type="binding site" evidence="7">
    <location>
        <position position="232"/>
    </location>
    <ligand>
        <name>shikimate</name>
        <dbReference type="ChEBI" id="CHEBI:36208"/>
    </ligand>
</feature>
<sequence length="288" mass="31408">MQLITGKTKLLGVIGDPVEHSLSPVMHNAAIAHLRVNYVYVPFPVKGKDLEKAIAGFEAIGVVGFNITIPHKQAIIPLLSEVSAAAQLVGAVNTVWRTETGWCGTNTDVEGFLAPLKELDRDWTQVTPIILGNGGAARAVVVGCAEIGCPKIRVVGRDRAKLEEFKQSWQNSALKADLEVHEWSELAGLVSDTKLLVNTTPVGMYPKVNESPVDAAVMEKMPTDAIAYDLIYTPNPTQFLVRAKERGAKAIDGLEMLVEQGASALKIWLQQPVPVDVMRRSLRQYLEH</sequence>
<evidence type="ECO:0000256" key="4">
    <source>
        <dbReference type="ARBA" id="ARBA00022857"/>
    </source>
</evidence>
<feature type="binding site" evidence="7">
    <location>
        <begin position="132"/>
        <end position="136"/>
    </location>
    <ligand>
        <name>NADP(+)</name>
        <dbReference type="ChEBI" id="CHEBI:58349"/>
    </ligand>
</feature>
<keyword evidence="3 7" id="KW-0028">Amino-acid biosynthesis</keyword>
<feature type="binding site" evidence="7">
    <location>
        <position position="108"/>
    </location>
    <ligand>
        <name>shikimate</name>
        <dbReference type="ChEBI" id="CHEBI:36208"/>
    </ligand>
</feature>
<evidence type="ECO:0000256" key="6">
    <source>
        <dbReference type="ARBA" id="ARBA00023141"/>
    </source>
</evidence>
<evidence type="ECO:0000313" key="10">
    <source>
        <dbReference type="EMBL" id="OKH26642.1"/>
    </source>
</evidence>
<feature type="domain" description="SDH C-terminal" evidence="9">
    <location>
        <begin position="253"/>
        <end position="283"/>
    </location>
</feature>
<dbReference type="InterPro" id="IPR022893">
    <property type="entry name" value="Shikimate_DH_fam"/>
</dbReference>
<dbReference type="GO" id="GO:0005829">
    <property type="term" value="C:cytosol"/>
    <property type="evidence" value="ECO:0007669"/>
    <property type="project" value="TreeGrafter"/>
</dbReference>
<evidence type="ECO:0000259" key="9">
    <source>
        <dbReference type="Pfam" id="PF18317"/>
    </source>
</evidence>
<feature type="binding site" evidence="7">
    <location>
        <position position="230"/>
    </location>
    <ligand>
        <name>NADP(+)</name>
        <dbReference type="ChEBI" id="CHEBI:58349"/>
    </ligand>
</feature>
<feature type="binding site" evidence="7">
    <location>
        <position position="253"/>
    </location>
    <ligand>
        <name>NADP(+)</name>
        <dbReference type="ChEBI" id="CHEBI:58349"/>
    </ligand>
</feature>
<keyword evidence="5 7" id="KW-0560">Oxidoreductase</keyword>
<evidence type="ECO:0000256" key="5">
    <source>
        <dbReference type="ARBA" id="ARBA00023002"/>
    </source>
</evidence>
<dbReference type="RefSeq" id="WP_073597783.1">
    <property type="nucleotide sequence ID" value="NZ_MRCB01000001.1"/>
</dbReference>
<comment type="subunit">
    <text evidence="7">Homodimer.</text>
</comment>
<name>A0A1U7HST4_9CYAN</name>
<reference evidence="10 11" key="1">
    <citation type="submission" date="2016-11" db="EMBL/GenBank/DDBJ databases">
        <title>Draft Genome Sequences of Nine Cyanobacterial Strains from Diverse Habitats.</title>
        <authorList>
            <person name="Zhu T."/>
            <person name="Hou S."/>
            <person name="Lu X."/>
            <person name="Hess W.R."/>
        </authorList>
    </citation>
    <scope>NUCLEOTIDE SEQUENCE [LARGE SCALE GENOMIC DNA]</scope>
    <source>
        <strain evidence="10 11">NIES-593</strain>
    </source>
</reference>
<keyword evidence="6 7" id="KW-0057">Aromatic amino acid biosynthesis</keyword>
<dbReference type="InterPro" id="IPR013708">
    <property type="entry name" value="Shikimate_DH-bd_N"/>
</dbReference>
<feature type="binding site" evidence="7">
    <location>
        <begin position="21"/>
        <end position="23"/>
    </location>
    <ligand>
        <name>shikimate</name>
        <dbReference type="ChEBI" id="CHEBI:36208"/>
    </ligand>
</feature>
<accession>A0A1U7HST4</accession>
<gene>
    <name evidence="7" type="primary">aroE</name>
    <name evidence="10" type="ORF">NIES593_00865</name>
</gene>
<evidence type="ECO:0000256" key="3">
    <source>
        <dbReference type="ARBA" id="ARBA00022605"/>
    </source>
</evidence>
<dbReference type="InterPro" id="IPR011342">
    <property type="entry name" value="Shikimate_DH"/>
</dbReference>
<dbReference type="GO" id="GO:0019632">
    <property type="term" value="P:shikimate metabolic process"/>
    <property type="evidence" value="ECO:0007669"/>
    <property type="project" value="InterPro"/>
</dbReference>
<dbReference type="Pfam" id="PF18317">
    <property type="entry name" value="SDH_C"/>
    <property type="match status" value="1"/>
</dbReference>
<comment type="catalytic activity">
    <reaction evidence="7">
        <text>shikimate + NADP(+) = 3-dehydroshikimate + NADPH + H(+)</text>
        <dbReference type="Rhea" id="RHEA:17737"/>
        <dbReference type="ChEBI" id="CHEBI:15378"/>
        <dbReference type="ChEBI" id="CHEBI:16630"/>
        <dbReference type="ChEBI" id="CHEBI:36208"/>
        <dbReference type="ChEBI" id="CHEBI:57783"/>
        <dbReference type="ChEBI" id="CHEBI:58349"/>
        <dbReference type="EC" id="1.1.1.25"/>
    </reaction>
</comment>
<dbReference type="NCBIfam" id="TIGR00507">
    <property type="entry name" value="aroE"/>
    <property type="match status" value="1"/>
</dbReference>
<keyword evidence="11" id="KW-1185">Reference proteome</keyword>
<dbReference type="Gene3D" id="3.40.50.720">
    <property type="entry name" value="NAD(P)-binding Rossmann-like Domain"/>
    <property type="match status" value="1"/>
</dbReference>
<dbReference type="SUPFAM" id="SSF51735">
    <property type="entry name" value="NAD(P)-binding Rossmann-fold domains"/>
    <property type="match status" value="1"/>
</dbReference>
<dbReference type="AlphaFoldDB" id="A0A1U7HST4"/>
<dbReference type="HAMAP" id="MF_00222">
    <property type="entry name" value="Shikimate_DH_AroE"/>
    <property type="match status" value="1"/>
</dbReference>
<evidence type="ECO:0000256" key="2">
    <source>
        <dbReference type="ARBA" id="ARBA00012962"/>
    </source>
</evidence>